<organism evidence="6 7">
    <name type="scientific">Nonomuraea endophytica</name>
    <dbReference type="NCBI Taxonomy" id="714136"/>
    <lineage>
        <taxon>Bacteria</taxon>
        <taxon>Bacillati</taxon>
        <taxon>Actinomycetota</taxon>
        <taxon>Actinomycetes</taxon>
        <taxon>Streptosporangiales</taxon>
        <taxon>Streptosporangiaceae</taxon>
        <taxon>Nonomuraea</taxon>
    </lineage>
</organism>
<dbReference type="InterPro" id="IPR036291">
    <property type="entry name" value="NAD(P)-bd_dom_sf"/>
</dbReference>
<accession>A0A7W8ABH5</accession>
<name>A0A7W8ABH5_9ACTN</name>
<dbReference type="PANTHER" id="PTHR48075:SF5">
    <property type="entry name" value="3-HYDROXYBUTYRYL-COA DEHYDROGENASE"/>
    <property type="match status" value="1"/>
</dbReference>
<dbReference type="InterPro" id="IPR006108">
    <property type="entry name" value="3HC_DH_C"/>
</dbReference>
<dbReference type="RefSeq" id="WP_184971972.1">
    <property type="nucleotide sequence ID" value="NZ_JACHIN010000015.1"/>
</dbReference>
<evidence type="ECO:0000313" key="6">
    <source>
        <dbReference type="EMBL" id="MBB5083107.1"/>
    </source>
</evidence>
<evidence type="ECO:0000256" key="2">
    <source>
        <dbReference type="ARBA" id="ARBA00009463"/>
    </source>
</evidence>
<feature type="domain" description="3-hydroxyacyl-CoA dehydrogenase C-terminal" evidence="4">
    <location>
        <begin position="116"/>
        <end position="211"/>
    </location>
</feature>
<dbReference type="GO" id="GO:0006635">
    <property type="term" value="P:fatty acid beta-oxidation"/>
    <property type="evidence" value="ECO:0007669"/>
    <property type="project" value="TreeGrafter"/>
</dbReference>
<evidence type="ECO:0000313" key="7">
    <source>
        <dbReference type="Proteomes" id="UP000568380"/>
    </source>
</evidence>
<dbReference type="EMBL" id="JACHIN010000015">
    <property type="protein sequence ID" value="MBB5083107.1"/>
    <property type="molecule type" value="Genomic_DNA"/>
</dbReference>
<dbReference type="GO" id="GO:0070403">
    <property type="term" value="F:NAD+ binding"/>
    <property type="evidence" value="ECO:0007669"/>
    <property type="project" value="InterPro"/>
</dbReference>
<reference evidence="6 7" key="1">
    <citation type="submission" date="2020-08" db="EMBL/GenBank/DDBJ databases">
        <title>Genomic Encyclopedia of Type Strains, Phase IV (KMG-IV): sequencing the most valuable type-strain genomes for metagenomic binning, comparative biology and taxonomic classification.</title>
        <authorList>
            <person name="Goeker M."/>
        </authorList>
    </citation>
    <scope>NUCLEOTIDE SEQUENCE [LARGE SCALE GENOMIC DNA]</scope>
    <source>
        <strain evidence="6 7">DSM 45385</strain>
    </source>
</reference>
<dbReference type="SUPFAM" id="SSF48179">
    <property type="entry name" value="6-phosphogluconate dehydrogenase C-terminal domain-like"/>
    <property type="match status" value="1"/>
</dbReference>
<dbReference type="SUPFAM" id="SSF51735">
    <property type="entry name" value="NAD(P)-binding Rossmann-fold domains"/>
    <property type="match status" value="1"/>
</dbReference>
<protein>
    <submittedName>
        <fullName evidence="6">3-hydroxybutyryl-CoA dehydrogenase</fullName>
        <ecNumber evidence="6">1.1.1.157</ecNumber>
    </submittedName>
</protein>
<dbReference type="InterPro" id="IPR006176">
    <property type="entry name" value="3-OHacyl-CoA_DH_NAD-bd"/>
</dbReference>
<gene>
    <name evidence="6" type="ORF">HNR40_008610</name>
</gene>
<comment type="caution">
    <text evidence="6">The sequence shown here is derived from an EMBL/GenBank/DDBJ whole genome shotgun (WGS) entry which is preliminary data.</text>
</comment>
<dbReference type="InterPro" id="IPR013328">
    <property type="entry name" value="6PGD_dom2"/>
</dbReference>
<evidence type="ECO:0000259" key="4">
    <source>
        <dbReference type="Pfam" id="PF00725"/>
    </source>
</evidence>
<dbReference type="EC" id="1.1.1.157" evidence="6"/>
<sequence>MSRLVMGTVPHGVDLVVEAVPEDPKLKVEVLAEAEARAGERAVLASNTSSLSIGELAAGLERPERLIGLHFFNPVPVQKLVEIVVTAGTPDDVLGRAQGWVELIGKTGVVVNDSPGFASSRLGVLLGLEAMRMVEEGVASPEDIDTAMELGYRHPMGPIKLGDLVGLDVRLAIAEYLHQKLGERFEPPRILREKVAAGELGRKSGKGFYTWEEDR</sequence>
<evidence type="ECO:0000256" key="3">
    <source>
        <dbReference type="ARBA" id="ARBA00023002"/>
    </source>
</evidence>
<dbReference type="Pfam" id="PF00725">
    <property type="entry name" value="3HCDH"/>
    <property type="match status" value="1"/>
</dbReference>
<dbReference type="GO" id="GO:0008691">
    <property type="term" value="F:3-hydroxybutyryl-CoA dehydrogenase activity"/>
    <property type="evidence" value="ECO:0007669"/>
    <property type="project" value="UniProtKB-EC"/>
</dbReference>
<dbReference type="Gene3D" id="3.40.50.720">
    <property type="entry name" value="NAD(P)-binding Rossmann-like Domain"/>
    <property type="match status" value="1"/>
</dbReference>
<dbReference type="InterPro" id="IPR008927">
    <property type="entry name" value="6-PGluconate_DH-like_C_sf"/>
</dbReference>
<comment type="similarity">
    <text evidence="2">Belongs to the 3-hydroxyacyl-CoA dehydrogenase family.</text>
</comment>
<comment type="pathway">
    <text evidence="1">Lipid metabolism; butanoate metabolism.</text>
</comment>
<evidence type="ECO:0000256" key="1">
    <source>
        <dbReference type="ARBA" id="ARBA00005086"/>
    </source>
</evidence>
<proteinExistence type="inferred from homology"/>
<dbReference type="Proteomes" id="UP000568380">
    <property type="component" value="Unassembled WGS sequence"/>
</dbReference>
<keyword evidence="7" id="KW-1185">Reference proteome</keyword>
<feature type="domain" description="3-hydroxyacyl-CoA dehydrogenase NAD binding" evidence="5">
    <location>
        <begin position="12"/>
        <end position="113"/>
    </location>
</feature>
<dbReference type="PANTHER" id="PTHR48075">
    <property type="entry name" value="3-HYDROXYACYL-COA DEHYDROGENASE FAMILY PROTEIN"/>
    <property type="match status" value="1"/>
</dbReference>
<dbReference type="Gene3D" id="1.10.1040.10">
    <property type="entry name" value="N-(1-d-carboxylethyl)-l-norvaline Dehydrogenase, domain 2"/>
    <property type="match status" value="1"/>
</dbReference>
<keyword evidence="3 6" id="KW-0560">Oxidoreductase</keyword>
<dbReference type="Pfam" id="PF02737">
    <property type="entry name" value="3HCDH_N"/>
    <property type="match status" value="1"/>
</dbReference>
<evidence type="ECO:0000259" key="5">
    <source>
        <dbReference type="Pfam" id="PF02737"/>
    </source>
</evidence>
<dbReference type="AlphaFoldDB" id="A0A7W8ABH5"/>